<dbReference type="PANTHER" id="PTHR43242:SF1">
    <property type="entry name" value="NAD(P)-BINDING ROSSMANN-FOLD SUPERFAMILY PROTEIN"/>
    <property type="match status" value="1"/>
</dbReference>
<feature type="domain" description="RmlD-like substrate binding" evidence="1">
    <location>
        <begin position="4"/>
        <end position="291"/>
    </location>
</feature>
<dbReference type="Gene3D" id="3.40.50.720">
    <property type="entry name" value="NAD(P)-binding Rossmann-like Domain"/>
    <property type="match status" value="1"/>
</dbReference>
<comment type="caution">
    <text evidence="2">The sequence shown here is derived from an EMBL/GenBank/DDBJ whole genome shotgun (WGS) entry which is preliminary data.</text>
</comment>
<organism evidence="2 3">
    <name type="scientific">Gimesia maris</name>
    <dbReference type="NCBI Taxonomy" id="122"/>
    <lineage>
        <taxon>Bacteria</taxon>
        <taxon>Pseudomonadati</taxon>
        <taxon>Planctomycetota</taxon>
        <taxon>Planctomycetia</taxon>
        <taxon>Planctomycetales</taxon>
        <taxon>Planctomycetaceae</taxon>
        <taxon>Gimesia</taxon>
    </lineage>
</organism>
<dbReference type="SUPFAM" id="SSF51735">
    <property type="entry name" value="NAD(P)-binding Rossmann-fold domains"/>
    <property type="match status" value="1"/>
</dbReference>
<evidence type="ECO:0000313" key="2">
    <source>
        <dbReference type="EMBL" id="HCO25054.1"/>
    </source>
</evidence>
<reference evidence="2 3" key="1">
    <citation type="journal article" date="2018" name="Nat. Biotechnol.">
        <title>A standardized bacterial taxonomy based on genome phylogeny substantially revises the tree of life.</title>
        <authorList>
            <person name="Parks D.H."/>
            <person name="Chuvochina M."/>
            <person name="Waite D.W."/>
            <person name="Rinke C."/>
            <person name="Skarshewski A."/>
            <person name="Chaumeil P.A."/>
            <person name="Hugenholtz P."/>
        </authorList>
    </citation>
    <scope>NUCLEOTIDE SEQUENCE [LARGE SCALE GENOMIC DNA]</scope>
    <source>
        <strain evidence="2">UBA9375</strain>
    </source>
</reference>
<dbReference type="Pfam" id="PF04321">
    <property type="entry name" value="RmlD_sub_bind"/>
    <property type="match status" value="1"/>
</dbReference>
<sequence length="314" mass="34829">METVLVIGLETVAGANIATCLSSRYRVVGLTSASPVSIQGCETHTYQEDDVETAEHWLSMVRPNWVVYCGVAANSAWTVDPEKFSTKDPVLAVRNWVNAAELHSSRFTHISSDAVFTGPWMFHEEDCQGLCESRQAEVLRAIEREVSLCDNSLIIRTNVFGWTPAAYGQGQIESLVQSLENGSFSEQDCYRHATPLLATDLAAIIEHAYQERLTGTFHVAGGERISPLEFVQRLAATFGLTVPVLPRATVLNERTTGFANGETSLHTRKIRRSLSISMPMLDDGLQRLFDQQHNGYLNRLNNAPARLYEQEIAA</sequence>
<accession>A0A3D3R862</accession>
<evidence type="ECO:0000259" key="1">
    <source>
        <dbReference type="Pfam" id="PF04321"/>
    </source>
</evidence>
<dbReference type="Gene3D" id="3.90.25.10">
    <property type="entry name" value="UDP-galactose 4-epimerase, domain 1"/>
    <property type="match status" value="1"/>
</dbReference>
<dbReference type="InterPro" id="IPR029903">
    <property type="entry name" value="RmlD-like-bd"/>
</dbReference>
<name>A0A3D3R862_9PLAN</name>
<evidence type="ECO:0000313" key="3">
    <source>
        <dbReference type="Proteomes" id="UP000263642"/>
    </source>
</evidence>
<protein>
    <recommendedName>
        <fullName evidence="1">RmlD-like substrate binding domain-containing protein</fullName>
    </recommendedName>
</protein>
<gene>
    <name evidence="2" type="ORF">DIT97_19250</name>
</gene>
<dbReference type="EMBL" id="DQAY01000115">
    <property type="protein sequence ID" value="HCO25054.1"/>
    <property type="molecule type" value="Genomic_DNA"/>
</dbReference>
<proteinExistence type="predicted"/>
<dbReference type="AlphaFoldDB" id="A0A3D3R862"/>
<dbReference type="Proteomes" id="UP000263642">
    <property type="component" value="Unassembled WGS sequence"/>
</dbReference>
<dbReference type="PANTHER" id="PTHR43242">
    <property type="entry name" value="NAD(P)-BINDING ROSSMANN-FOLD SUPERFAMILY PROTEIN"/>
    <property type="match status" value="1"/>
</dbReference>
<dbReference type="InterPro" id="IPR036291">
    <property type="entry name" value="NAD(P)-bd_dom_sf"/>
</dbReference>